<protein>
    <submittedName>
        <fullName evidence="1">Uncharacterized protein</fullName>
    </submittedName>
</protein>
<proteinExistence type="predicted"/>
<dbReference type="RefSeq" id="WP_009207624.1">
    <property type="nucleotide sequence ID" value="NC_022357.1"/>
</dbReference>
<gene>
    <name evidence="1" type="ORF">SCD_n02616</name>
</gene>
<organism evidence="1 2">
    <name type="scientific">Sulfuricella denitrificans (strain DSM 22764 / NBRC 105220 / skB26)</name>
    <dbReference type="NCBI Taxonomy" id="1163617"/>
    <lineage>
        <taxon>Bacteria</taxon>
        <taxon>Pseudomonadati</taxon>
        <taxon>Pseudomonadota</taxon>
        <taxon>Betaproteobacteria</taxon>
        <taxon>Nitrosomonadales</taxon>
        <taxon>Sulfuricellaceae</taxon>
        <taxon>Sulfuricella</taxon>
    </lineage>
</organism>
<dbReference type="AlphaFoldDB" id="S6B7K5"/>
<evidence type="ECO:0000313" key="1">
    <source>
        <dbReference type="EMBL" id="BAN36417.1"/>
    </source>
</evidence>
<name>S6B7K5_SULDS</name>
<reference evidence="1 2" key="1">
    <citation type="journal article" date="2012" name="Appl. Environ. Microbiol.">
        <title>Draft genome sequence of a psychrotolerant sulfur-oxidizing bacterium, Sulfuricella denitrificans skB26, and proteomic insights into cold adaptation.</title>
        <authorList>
            <person name="Watanabe T."/>
            <person name="Kojima H."/>
            <person name="Fukui M."/>
        </authorList>
    </citation>
    <scope>NUCLEOTIDE SEQUENCE [LARGE SCALE GENOMIC DNA]</scope>
    <source>
        <strain evidence="2">skB26</strain>
    </source>
</reference>
<dbReference type="OrthoDB" id="9181934at2"/>
<dbReference type="HOGENOM" id="CLU_2884284_0_0_4"/>
<evidence type="ECO:0000313" key="2">
    <source>
        <dbReference type="Proteomes" id="UP000015559"/>
    </source>
</evidence>
<dbReference type="Proteomes" id="UP000015559">
    <property type="component" value="Chromosome"/>
</dbReference>
<accession>S6B7K5</accession>
<sequence>MKYFRLDRIDTKLDAVVNKGIAAALLGNIPEGIKIMRDEGVPPDVITRVIFSPQQRRETDWKH</sequence>
<keyword evidence="2" id="KW-1185">Reference proteome</keyword>
<dbReference type="KEGG" id="sdr:SCD_n02616"/>
<dbReference type="EMBL" id="AP013066">
    <property type="protein sequence ID" value="BAN36417.1"/>
    <property type="molecule type" value="Genomic_DNA"/>
</dbReference>